<evidence type="ECO:0000256" key="1">
    <source>
        <dbReference type="ARBA" id="ARBA00015032"/>
    </source>
</evidence>
<dbReference type="PANTHER" id="PTHR21780">
    <property type="entry name" value="TRANSMEMBRANE PROTEIN 209"/>
    <property type="match status" value="1"/>
</dbReference>
<name>A0A663N2J6_ATHCN</name>
<keyword evidence="3" id="KW-1133">Transmembrane helix</keyword>
<dbReference type="AlphaFoldDB" id="A0A663N2J6"/>
<dbReference type="PANTHER" id="PTHR21780:SF0">
    <property type="entry name" value="TRANSMEMBRANE PROTEIN 209"/>
    <property type="match status" value="1"/>
</dbReference>
<evidence type="ECO:0000256" key="2">
    <source>
        <dbReference type="SAM" id="MobiDB-lite"/>
    </source>
</evidence>
<organism evidence="4 5">
    <name type="scientific">Athene cunicularia</name>
    <name type="common">Burrowing owl</name>
    <name type="synonym">Speotyto cunicularia</name>
    <dbReference type="NCBI Taxonomy" id="194338"/>
    <lineage>
        <taxon>Eukaryota</taxon>
        <taxon>Metazoa</taxon>
        <taxon>Chordata</taxon>
        <taxon>Craniata</taxon>
        <taxon>Vertebrata</taxon>
        <taxon>Euteleostomi</taxon>
        <taxon>Archelosauria</taxon>
        <taxon>Archosauria</taxon>
        <taxon>Dinosauria</taxon>
        <taxon>Saurischia</taxon>
        <taxon>Theropoda</taxon>
        <taxon>Coelurosauria</taxon>
        <taxon>Aves</taxon>
        <taxon>Neognathae</taxon>
        <taxon>Neoaves</taxon>
        <taxon>Telluraves</taxon>
        <taxon>Strigiformes</taxon>
        <taxon>Strigidae</taxon>
        <taxon>Athene</taxon>
    </lineage>
</organism>
<dbReference type="InterPro" id="IPR019176">
    <property type="entry name" value="Cytochrome_B561-rel"/>
</dbReference>
<dbReference type="GO" id="GO:0016020">
    <property type="term" value="C:membrane"/>
    <property type="evidence" value="ECO:0007669"/>
    <property type="project" value="TreeGrafter"/>
</dbReference>
<dbReference type="Ensembl" id="ENSACUT00000019212.1">
    <property type="protein sequence ID" value="ENSACUP00000018016.1"/>
    <property type="gene ID" value="ENSACUG00000012082.1"/>
</dbReference>
<keyword evidence="5" id="KW-1185">Reference proteome</keyword>
<dbReference type="Pfam" id="PF09786">
    <property type="entry name" value="CytochromB561_N"/>
    <property type="match status" value="1"/>
</dbReference>
<protein>
    <recommendedName>
        <fullName evidence="1">Transmembrane protein 209</fullName>
    </recommendedName>
</protein>
<sequence>MAPEPATSIIDRAVKMRKEMEAQKGLLAWALLNVSLAGMIYTEMSGNLISSYYNTFLLELALASLFSLNAAFGFWVCFKYMVAPTSLVVSPCQQSLLGLQNAAVQTTPPRELAAPSPPPQGQSVLSYSPSCRPAPAHSLVPIVSRGTAPRTGSVKQNQGGILSSFYGTTICFPLPKVSSSSPRRSPSPLALGHWKAAGLRSHCGSSPALCNSAGAEEYVTDLRALHAFLWREEQKQQIVQLGIVSGCLDFSFPSSSPALGNCSRSIADCAQVLRKFQYHLACRPWAPSPHNDGPDLCLIRAAEEVWAQGTMQRHLLGHVDSWTTKVRNWVNETILVPLVQQIESVSTQMQRMVCPELQIGEATISSLKQAAPLRLDQTPNRQYLVEQRISLGQWGSMGSSASGVGRCVDHSSASAGLSLRPGSPTPLQCRSGPCREQPDSQAVTGNSFLQDKARIKTHTNMVNSHAPKFIRKAIPYIFLYILKITANPCVALVRAHFKKQFLSELSTNTTNHAQLVDKFLLCYFKESLLTCFFPNKHKYFCF</sequence>
<dbReference type="Proteomes" id="UP000472269">
    <property type="component" value="Unplaced"/>
</dbReference>
<proteinExistence type="predicted"/>
<feature type="region of interest" description="Disordered" evidence="2">
    <location>
        <begin position="415"/>
        <end position="442"/>
    </location>
</feature>
<keyword evidence="3" id="KW-0812">Transmembrane</keyword>
<keyword evidence="3" id="KW-0472">Membrane</keyword>
<reference evidence="4" key="2">
    <citation type="submission" date="2025-09" db="UniProtKB">
        <authorList>
            <consortium name="Ensembl"/>
        </authorList>
    </citation>
    <scope>IDENTIFICATION</scope>
</reference>
<evidence type="ECO:0000256" key="3">
    <source>
        <dbReference type="SAM" id="Phobius"/>
    </source>
</evidence>
<feature type="transmembrane region" description="Helical" evidence="3">
    <location>
        <begin position="56"/>
        <end position="78"/>
    </location>
</feature>
<feature type="transmembrane region" description="Helical" evidence="3">
    <location>
        <begin position="26"/>
        <end position="44"/>
    </location>
</feature>
<reference evidence="4" key="1">
    <citation type="submission" date="2025-08" db="UniProtKB">
        <authorList>
            <consortium name="Ensembl"/>
        </authorList>
    </citation>
    <scope>IDENTIFICATION</scope>
</reference>
<dbReference type="OMA" id="HAFLWRE"/>
<evidence type="ECO:0000313" key="5">
    <source>
        <dbReference type="Proteomes" id="UP000472269"/>
    </source>
</evidence>
<evidence type="ECO:0000313" key="4">
    <source>
        <dbReference type="Ensembl" id="ENSACUP00000018016.1"/>
    </source>
</evidence>
<accession>A0A663N2J6</accession>